<dbReference type="PIRSF" id="PIRSF500210">
    <property type="entry name" value="FBPtase"/>
    <property type="match status" value="1"/>
</dbReference>
<comment type="caution">
    <text evidence="16">The sequence shown here is derived from an EMBL/GenBank/DDBJ whole genome shotgun (WGS) entry which is preliminary data.</text>
</comment>
<evidence type="ECO:0000313" key="17">
    <source>
        <dbReference type="Proteomes" id="UP000752292"/>
    </source>
</evidence>
<feature type="domain" description="Fructose-1-6-bisphosphatase class I N-terminal" evidence="14">
    <location>
        <begin position="17"/>
        <end position="208"/>
    </location>
</feature>
<dbReference type="SUPFAM" id="SSF56655">
    <property type="entry name" value="Carbohydrate phosphatase"/>
    <property type="match status" value="1"/>
</dbReference>
<feature type="binding site" evidence="12">
    <location>
        <position position="129"/>
    </location>
    <ligand>
        <name>Mg(2+)</name>
        <dbReference type="ChEBI" id="CHEBI:18420"/>
        <label>2</label>
    </ligand>
</feature>
<keyword evidence="8 12" id="KW-0460">Magnesium</keyword>
<evidence type="ECO:0000256" key="3">
    <source>
        <dbReference type="ARBA" id="ARBA00010941"/>
    </source>
</evidence>
<reference evidence="16" key="1">
    <citation type="submission" date="2020-07" db="EMBL/GenBank/DDBJ databases">
        <title>Huge and variable diversity of episymbiotic CPR bacteria and DPANN archaea in groundwater ecosystems.</title>
        <authorList>
            <person name="He C.Y."/>
            <person name="Keren R."/>
            <person name="Whittaker M."/>
            <person name="Farag I.F."/>
            <person name="Doudna J."/>
            <person name="Cate J.H.D."/>
            <person name="Banfield J.F."/>
        </authorList>
    </citation>
    <scope>NUCLEOTIDE SEQUENCE</scope>
    <source>
        <strain evidence="16">NC_groundwater_1370_Ag_S-0.2um_69_93</strain>
    </source>
</reference>
<feature type="binding site" evidence="12">
    <location>
        <position position="126"/>
    </location>
    <ligand>
        <name>Mg(2+)</name>
        <dbReference type="ChEBI" id="CHEBI:18420"/>
        <label>2</label>
    </ligand>
</feature>
<keyword evidence="5 12" id="KW-0963">Cytoplasm</keyword>
<comment type="similarity">
    <text evidence="3 12 13">Belongs to the FBPase class 1 family.</text>
</comment>
<evidence type="ECO:0000259" key="15">
    <source>
        <dbReference type="Pfam" id="PF18913"/>
    </source>
</evidence>
<dbReference type="GO" id="GO:0030388">
    <property type="term" value="P:fructose 1,6-bisphosphate metabolic process"/>
    <property type="evidence" value="ECO:0007669"/>
    <property type="project" value="TreeGrafter"/>
</dbReference>
<dbReference type="GO" id="GO:0042132">
    <property type="term" value="F:fructose 1,6-bisphosphate 1-phosphatase activity"/>
    <property type="evidence" value="ECO:0007669"/>
    <property type="project" value="UniProtKB-UniRule"/>
</dbReference>
<feature type="binding site" evidence="12">
    <location>
        <position position="222"/>
    </location>
    <ligand>
        <name>substrate</name>
    </ligand>
</feature>
<dbReference type="InterPro" id="IPR033391">
    <property type="entry name" value="FBPase_N"/>
</dbReference>
<evidence type="ECO:0000256" key="2">
    <source>
        <dbReference type="ARBA" id="ARBA00005215"/>
    </source>
</evidence>
<evidence type="ECO:0000256" key="12">
    <source>
        <dbReference type="HAMAP-Rule" id="MF_01855"/>
    </source>
</evidence>
<dbReference type="NCBIfam" id="NF006778">
    <property type="entry name" value="PRK09293.1-1"/>
    <property type="match status" value="1"/>
</dbReference>
<dbReference type="PRINTS" id="PR00115">
    <property type="entry name" value="F16BPHPHTASE"/>
</dbReference>
<dbReference type="Proteomes" id="UP000752292">
    <property type="component" value="Unassembled WGS sequence"/>
</dbReference>
<dbReference type="EC" id="3.1.3.11" evidence="4 12"/>
<gene>
    <name evidence="12 16" type="primary">fbp</name>
    <name evidence="16" type="ORF">HY618_04495</name>
</gene>
<dbReference type="PIRSF" id="PIRSF000904">
    <property type="entry name" value="FBPtase_SBPase"/>
    <property type="match status" value="1"/>
</dbReference>
<dbReference type="GO" id="GO:0006094">
    <property type="term" value="P:gluconeogenesis"/>
    <property type="evidence" value="ECO:0007669"/>
    <property type="project" value="UniProtKB-UniRule"/>
</dbReference>
<protein>
    <recommendedName>
        <fullName evidence="10 12">Fructose-1,6-bisphosphatase class 1</fullName>
        <shortName evidence="12">FBPase class 1</shortName>
        <ecNumber evidence="4 12">3.1.3.11</ecNumber>
    </recommendedName>
    <alternativeName>
        <fullName evidence="11 12">D-fructose-1,6-bisphosphate 1-phosphohydrolase class 1</fullName>
    </alternativeName>
</protein>
<comment type="cofactor">
    <cofactor evidence="12">
        <name>Mg(2+)</name>
        <dbReference type="ChEBI" id="CHEBI:18420"/>
    </cofactor>
    <text evidence="12">Binds 2 magnesium ions per subunit.</text>
</comment>
<dbReference type="GO" id="GO:0006002">
    <property type="term" value="P:fructose 6-phosphate metabolic process"/>
    <property type="evidence" value="ECO:0007669"/>
    <property type="project" value="TreeGrafter"/>
</dbReference>
<dbReference type="HAMAP" id="MF_01855">
    <property type="entry name" value="FBPase_class1"/>
    <property type="match status" value="1"/>
</dbReference>
<evidence type="ECO:0000256" key="5">
    <source>
        <dbReference type="ARBA" id="ARBA00022490"/>
    </source>
</evidence>
<dbReference type="FunFam" id="3.40.190.80:FF:000001">
    <property type="entry name" value="Fructose-1,6-bisphosphatase class 1"/>
    <property type="match status" value="1"/>
</dbReference>
<feature type="binding site" evidence="12">
    <location>
        <position position="126"/>
    </location>
    <ligand>
        <name>Mg(2+)</name>
        <dbReference type="ChEBI" id="CHEBI:18420"/>
        <label>1</label>
    </ligand>
</feature>
<evidence type="ECO:0000256" key="10">
    <source>
        <dbReference type="ARBA" id="ARBA00072069"/>
    </source>
</evidence>
<evidence type="ECO:0000259" key="14">
    <source>
        <dbReference type="Pfam" id="PF00316"/>
    </source>
</evidence>
<dbReference type="PROSITE" id="PS00124">
    <property type="entry name" value="FBPASE"/>
    <property type="match status" value="1"/>
</dbReference>
<name>A0A932ZUE6_UNCTE</name>
<evidence type="ECO:0000256" key="7">
    <source>
        <dbReference type="ARBA" id="ARBA00022801"/>
    </source>
</evidence>
<feature type="binding site" evidence="12">
    <location>
        <position position="285"/>
    </location>
    <ligand>
        <name>substrate</name>
    </ligand>
</feature>
<feature type="binding site" evidence="12">
    <location>
        <position position="291"/>
    </location>
    <ligand>
        <name>Mg(2+)</name>
        <dbReference type="ChEBI" id="CHEBI:18420"/>
        <label>2</label>
    </ligand>
</feature>
<dbReference type="Pfam" id="PF00316">
    <property type="entry name" value="FBPase"/>
    <property type="match status" value="1"/>
</dbReference>
<dbReference type="Pfam" id="PF18913">
    <property type="entry name" value="FBPase_C"/>
    <property type="match status" value="1"/>
</dbReference>
<dbReference type="GO" id="GO:0005986">
    <property type="term" value="P:sucrose biosynthetic process"/>
    <property type="evidence" value="ECO:0007669"/>
    <property type="project" value="TreeGrafter"/>
</dbReference>
<organism evidence="16 17">
    <name type="scientific">Tectimicrobiota bacterium</name>
    <dbReference type="NCBI Taxonomy" id="2528274"/>
    <lineage>
        <taxon>Bacteria</taxon>
        <taxon>Pseudomonadati</taxon>
        <taxon>Nitrospinota/Tectimicrobiota group</taxon>
        <taxon>Candidatus Tectimicrobiota</taxon>
    </lineage>
</organism>
<accession>A0A932ZUE6</accession>
<proteinExistence type="inferred from homology"/>
<dbReference type="InterPro" id="IPR000146">
    <property type="entry name" value="FBPase_class-1"/>
</dbReference>
<comment type="subunit">
    <text evidence="12">Homotetramer.</text>
</comment>
<feature type="binding site" evidence="12">
    <location>
        <begin position="129"/>
        <end position="132"/>
    </location>
    <ligand>
        <name>substrate</name>
    </ligand>
</feature>
<dbReference type="CDD" id="cd00354">
    <property type="entry name" value="FBPase"/>
    <property type="match status" value="1"/>
</dbReference>
<feature type="binding site" evidence="12">
    <location>
        <position position="255"/>
    </location>
    <ligand>
        <name>substrate</name>
    </ligand>
</feature>
<keyword evidence="7 12" id="KW-0378">Hydrolase</keyword>
<dbReference type="InterPro" id="IPR020548">
    <property type="entry name" value="Fructose_bisphosphatase_AS"/>
</dbReference>
<dbReference type="FunFam" id="3.30.540.10:FF:000002">
    <property type="entry name" value="Fructose-1,6-bisphosphatase class 1"/>
    <property type="match status" value="1"/>
</dbReference>
<dbReference type="Gene3D" id="3.30.540.10">
    <property type="entry name" value="Fructose-1,6-Bisphosphatase, subunit A, domain 1"/>
    <property type="match status" value="1"/>
</dbReference>
<evidence type="ECO:0000256" key="9">
    <source>
        <dbReference type="ARBA" id="ARBA00023277"/>
    </source>
</evidence>
<evidence type="ECO:0000256" key="6">
    <source>
        <dbReference type="ARBA" id="ARBA00022723"/>
    </source>
</evidence>
<dbReference type="PANTHER" id="PTHR11556">
    <property type="entry name" value="FRUCTOSE-1,6-BISPHOSPHATASE-RELATED"/>
    <property type="match status" value="1"/>
</dbReference>
<dbReference type="GO" id="GO:0000287">
    <property type="term" value="F:magnesium ion binding"/>
    <property type="evidence" value="ECO:0007669"/>
    <property type="project" value="UniProtKB-UniRule"/>
</dbReference>
<feature type="domain" description="Fructose-1-6-bisphosphatase class 1 C-terminal" evidence="15">
    <location>
        <begin position="212"/>
        <end position="340"/>
    </location>
</feature>
<comment type="pathway">
    <text evidence="2">Carbohydrate biosynthesis; Calvin cycle.</text>
</comment>
<evidence type="ECO:0000313" key="16">
    <source>
        <dbReference type="EMBL" id="MBI4251700.1"/>
    </source>
</evidence>
<comment type="caution">
    <text evidence="12">Lacks conserved residue(s) required for the propagation of feature annotation.</text>
</comment>
<keyword evidence="6 12" id="KW-0479">Metal-binding</keyword>
<feature type="binding site" evidence="12">
    <location>
        <position position="103"/>
    </location>
    <ligand>
        <name>Mg(2+)</name>
        <dbReference type="ChEBI" id="CHEBI:18420"/>
        <label>1</label>
    </ligand>
</feature>
<evidence type="ECO:0000256" key="11">
    <source>
        <dbReference type="ARBA" id="ARBA00081210"/>
    </source>
</evidence>
<keyword evidence="9 12" id="KW-0119">Carbohydrate metabolism</keyword>
<evidence type="ECO:0000256" key="13">
    <source>
        <dbReference type="RuleBase" id="RU000508"/>
    </source>
</evidence>
<evidence type="ECO:0000256" key="4">
    <source>
        <dbReference type="ARBA" id="ARBA00013093"/>
    </source>
</evidence>
<dbReference type="GO" id="GO:0006000">
    <property type="term" value="P:fructose metabolic process"/>
    <property type="evidence" value="ECO:0007669"/>
    <property type="project" value="TreeGrafter"/>
</dbReference>
<dbReference type="EMBL" id="JACQRX010000198">
    <property type="protein sequence ID" value="MBI4251700.1"/>
    <property type="molecule type" value="Genomic_DNA"/>
</dbReference>
<sequence>MPAVTEIAPAENLKGITLERHLRNEELKHPRARGIFTRLVSQICLAAKIINAEVNKAGLVEILGLTGAKNVQGEEVQKLDEYANEVIRRALDHTGYVSALASEEMDEPYLIPGKLVDEGHYVVVYDPLDGSSNIDVNVSIGSIFSILHRRSPSGGPTSLEDFLQPGTAQICAGYVIYGSSTMLVYTTGNGVNGFTLDPSVGEFFLSHPDIRIPARGKINSINEGNSGYWHDEVARYVAHLKTEDKASGRPYSGRYIGSLVADFHRNLLKGGVFLYPGDKKSKSGKLRLLYECNPMAFIVEQAGGAASDGKRRIMEIRPGKLHQRVPLVIGSRDDVEEAVRFFSGKAD</sequence>
<dbReference type="GO" id="GO:0005829">
    <property type="term" value="C:cytosol"/>
    <property type="evidence" value="ECO:0007669"/>
    <property type="project" value="TreeGrafter"/>
</dbReference>
<dbReference type="NCBIfam" id="NF006779">
    <property type="entry name" value="PRK09293.1-3"/>
    <property type="match status" value="1"/>
</dbReference>
<comment type="subcellular location">
    <subcellularLocation>
        <location evidence="12">Cytoplasm</location>
    </subcellularLocation>
</comment>
<comment type="catalytic activity">
    <reaction evidence="1 12">
        <text>beta-D-fructose 1,6-bisphosphate + H2O = beta-D-fructose 6-phosphate + phosphate</text>
        <dbReference type="Rhea" id="RHEA:11064"/>
        <dbReference type="ChEBI" id="CHEBI:15377"/>
        <dbReference type="ChEBI" id="CHEBI:32966"/>
        <dbReference type="ChEBI" id="CHEBI:43474"/>
        <dbReference type="ChEBI" id="CHEBI:57634"/>
        <dbReference type="EC" id="3.1.3.11"/>
    </reaction>
</comment>
<dbReference type="PANTHER" id="PTHR11556:SF35">
    <property type="entry name" value="SEDOHEPTULOSE-1,7-BISPHOSPHATASE, CHLOROPLASTIC"/>
    <property type="match status" value="1"/>
</dbReference>
<dbReference type="Gene3D" id="3.40.190.80">
    <property type="match status" value="1"/>
</dbReference>
<dbReference type="AlphaFoldDB" id="A0A932ZUE6"/>
<evidence type="ECO:0000256" key="8">
    <source>
        <dbReference type="ARBA" id="ARBA00022842"/>
    </source>
</evidence>
<dbReference type="InterPro" id="IPR044015">
    <property type="entry name" value="FBPase_C_dom"/>
</dbReference>
<dbReference type="InterPro" id="IPR028343">
    <property type="entry name" value="FBPtase"/>
</dbReference>
<feature type="binding site" evidence="12">
    <location>
        <position position="128"/>
    </location>
    <ligand>
        <name>Mg(2+)</name>
        <dbReference type="ChEBI" id="CHEBI:18420"/>
        <label>1</label>
    </ligand>
</feature>
<evidence type="ECO:0000256" key="1">
    <source>
        <dbReference type="ARBA" id="ARBA00001273"/>
    </source>
</evidence>